<accession>S2JPA6</accession>
<reference evidence="2" key="1">
    <citation type="submission" date="2013-05" db="EMBL/GenBank/DDBJ databases">
        <title>The Genome sequence of Mucor circinelloides f. circinelloides 1006PhL.</title>
        <authorList>
            <consortium name="The Broad Institute Genomics Platform"/>
            <person name="Cuomo C."/>
            <person name="Earl A."/>
            <person name="Findley K."/>
            <person name="Lee S.C."/>
            <person name="Walker B."/>
            <person name="Young S."/>
            <person name="Zeng Q."/>
            <person name="Gargeya S."/>
            <person name="Fitzgerald M."/>
            <person name="Haas B."/>
            <person name="Abouelleil A."/>
            <person name="Allen A.W."/>
            <person name="Alvarado L."/>
            <person name="Arachchi H.M."/>
            <person name="Berlin A.M."/>
            <person name="Chapman S.B."/>
            <person name="Gainer-Dewar J."/>
            <person name="Goldberg J."/>
            <person name="Griggs A."/>
            <person name="Gujja S."/>
            <person name="Hansen M."/>
            <person name="Howarth C."/>
            <person name="Imamovic A."/>
            <person name="Ireland A."/>
            <person name="Larimer J."/>
            <person name="McCowan C."/>
            <person name="Murphy C."/>
            <person name="Pearson M."/>
            <person name="Poon T.W."/>
            <person name="Priest M."/>
            <person name="Roberts A."/>
            <person name="Saif S."/>
            <person name="Shea T."/>
            <person name="Sisk P."/>
            <person name="Sykes S."/>
            <person name="Wortman J."/>
            <person name="Nusbaum C."/>
            <person name="Birren B."/>
        </authorList>
    </citation>
    <scope>NUCLEOTIDE SEQUENCE [LARGE SCALE GENOMIC DNA]</scope>
    <source>
        <strain evidence="2">1006PhL</strain>
    </source>
</reference>
<proteinExistence type="predicted"/>
<gene>
    <name evidence="1" type="ORF">HMPREF1544_08787</name>
</gene>
<organism evidence="1 2">
    <name type="scientific">Mucor circinelloides f. circinelloides (strain 1006PhL)</name>
    <name type="common">Mucormycosis agent</name>
    <name type="synonym">Calyptromyces circinelloides</name>
    <dbReference type="NCBI Taxonomy" id="1220926"/>
    <lineage>
        <taxon>Eukaryota</taxon>
        <taxon>Fungi</taxon>
        <taxon>Fungi incertae sedis</taxon>
        <taxon>Mucoromycota</taxon>
        <taxon>Mucoromycotina</taxon>
        <taxon>Mucoromycetes</taxon>
        <taxon>Mucorales</taxon>
        <taxon>Mucorineae</taxon>
        <taxon>Mucoraceae</taxon>
        <taxon>Mucor</taxon>
    </lineage>
</organism>
<dbReference type="Proteomes" id="UP000014254">
    <property type="component" value="Unassembled WGS sequence"/>
</dbReference>
<keyword evidence="2" id="KW-1185">Reference proteome</keyword>
<name>S2JPA6_MUCC1</name>
<evidence type="ECO:0000313" key="1">
    <source>
        <dbReference type="EMBL" id="EPB84423.1"/>
    </source>
</evidence>
<protein>
    <submittedName>
        <fullName evidence="1">Uncharacterized protein</fullName>
    </submittedName>
</protein>
<dbReference type="AlphaFoldDB" id="S2JPA6"/>
<sequence length="280" mass="31449">MSDTTNYHKTEEFSSFVKQCVEKLSRSESFMGLQQQALEKVCLRMLYCAKSFDVIQSVEDLLAEYEEYQKHDAADTAGAATTGNVVDAVDAADTDNDSFESKEESFEDNEIIVISDDEADEVDGDALITKDGFLGILSKLDKLADQNKLTTFCVKIEIRFMKEFPLKAKLNMDDRRMEALSDWTTNNDQEGPFNAYLSLSSSRLVLTTDEKCIALYSLHMFGQSLNEATKACSTAEEKLAASFDFTMKALSNVLANDEMIEEAIQRLLSDIDTDFTEYNL</sequence>
<dbReference type="EMBL" id="KE124039">
    <property type="protein sequence ID" value="EPB84423.1"/>
    <property type="molecule type" value="Genomic_DNA"/>
</dbReference>
<dbReference type="InParanoid" id="S2JPA6"/>
<evidence type="ECO:0000313" key="2">
    <source>
        <dbReference type="Proteomes" id="UP000014254"/>
    </source>
</evidence>
<dbReference type="VEuPathDB" id="FungiDB:HMPREF1544_08787"/>
<dbReference type="OrthoDB" id="10324819at2759"/>